<proteinExistence type="predicted"/>
<evidence type="ECO:0000313" key="3">
    <source>
        <dbReference type="EMBL" id="KAF8441793.1"/>
    </source>
</evidence>
<feature type="compositionally biased region" description="Basic and acidic residues" evidence="1">
    <location>
        <begin position="62"/>
        <end position="77"/>
    </location>
</feature>
<dbReference type="EMBL" id="WHUW01000010">
    <property type="protein sequence ID" value="KAF8441785.1"/>
    <property type="molecule type" value="Genomic_DNA"/>
</dbReference>
<comment type="caution">
    <text evidence="2">The sequence shown here is derived from an EMBL/GenBank/DDBJ whole genome shotgun (WGS) entry which is preliminary data.</text>
</comment>
<organism evidence="2 4">
    <name type="scientific">Boletus edulis BED1</name>
    <dbReference type="NCBI Taxonomy" id="1328754"/>
    <lineage>
        <taxon>Eukaryota</taxon>
        <taxon>Fungi</taxon>
        <taxon>Dikarya</taxon>
        <taxon>Basidiomycota</taxon>
        <taxon>Agaricomycotina</taxon>
        <taxon>Agaricomycetes</taxon>
        <taxon>Agaricomycetidae</taxon>
        <taxon>Boletales</taxon>
        <taxon>Boletineae</taxon>
        <taxon>Boletaceae</taxon>
        <taxon>Boletoideae</taxon>
        <taxon>Boletus</taxon>
    </lineage>
</organism>
<feature type="region of interest" description="Disordered" evidence="1">
    <location>
        <begin position="212"/>
        <end position="283"/>
    </location>
</feature>
<dbReference type="EMBL" id="WHUW01000010">
    <property type="protein sequence ID" value="KAF8441793.1"/>
    <property type="molecule type" value="Genomic_DNA"/>
</dbReference>
<keyword evidence="4" id="KW-1185">Reference proteome</keyword>
<evidence type="ECO:0000313" key="2">
    <source>
        <dbReference type="EMBL" id="KAF8441785.1"/>
    </source>
</evidence>
<gene>
    <name evidence="2" type="ORF">L210DRAFT_3503715</name>
    <name evidence="3" type="ORF">L210DRAFT_935607</name>
</gene>
<feature type="region of interest" description="Disordered" evidence="1">
    <location>
        <begin position="1"/>
        <end position="32"/>
    </location>
</feature>
<sequence>MPPKCKYKSAEIIDNSSDVARSDQEDASDTSSALTVIVDTRDSINQELDNFKPLALELNHKHGIGKDTSNDIEDPKPMTKKARKGAKKGSETNTVMVTSSSASDSAPGPDAPINIQYNISIFPSSESWKEDVKKRKGFGASYKLKSDIPFGTWTAQLLVRISDKLNPTQIDFSDYDVSFAIPRIIPSPFIIKAEDDYNLLLEHAKKGKESSANIYVQEKVRVPSPKPQKRDKHNDNSNDETDPNDDRSSKKDKAKNRSQGKEKAKTKAKTRIQRDSDIEDEDRPINKNIQALRDHWTCNKKPRCSSEFCFVNPAANGEYLRLTFQHFNCWAAAMLKGPDTAMLDVPPNHDLFQDISEVFAEKNKTPTETLSTSTASLIATGMATNYPNFLPELLVQMIQASCTIPPAQSSNLEAPRPASPSATGSTTMATQRALFSPDQLKSLGERMAIEDFCDVYKLSKPLKDKLVEQGYNSTHALQYATIDDLIASSLYRGEIAQLHNGITLWLGK</sequence>
<feature type="region of interest" description="Disordered" evidence="1">
    <location>
        <begin position="62"/>
        <end position="110"/>
    </location>
</feature>
<name>A0AAD4BWW7_BOLED</name>
<reference evidence="2" key="2">
    <citation type="journal article" date="2020" name="Nat. Commun.">
        <title>Large-scale genome sequencing of mycorrhizal fungi provides insights into the early evolution of symbiotic traits.</title>
        <authorList>
            <person name="Miyauchi S."/>
            <person name="Kiss E."/>
            <person name="Kuo A."/>
            <person name="Drula E."/>
            <person name="Kohler A."/>
            <person name="Sanchez-Garcia M."/>
            <person name="Morin E."/>
            <person name="Andreopoulos B."/>
            <person name="Barry K.W."/>
            <person name="Bonito G."/>
            <person name="Buee M."/>
            <person name="Carver A."/>
            <person name="Chen C."/>
            <person name="Cichocki N."/>
            <person name="Clum A."/>
            <person name="Culley D."/>
            <person name="Crous P.W."/>
            <person name="Fauchery L."/>
            <person name="Girlanda M."/>
            <person name="Hayes R.D."/>
            <person name="Keri Z."/>
            <person name="LaButti K."/>
            <person name="Lipzen A."/>
            <person name="Lombard V."/>
            <person name="Magnuson J."/>
            <person name="Maillard F."/>
            <person name="Murat C."/>
            <person name="Nolan M."/>
            <person name="Ohm R.A."/>
            <person name="Pangilinan J."/>
            <person name="Pereira M.F."/>
            <person name="Perotto S."/>
            <person name="Peter M."/>
            <person name="Pfister S."/>
            <person name="Riley R."/>
            <person name="Sitrit Y."/>
            <person name="Stielow J.B."/>
            <person name="Szollosi G."/>
            <person name="Zifcakova L."/>
            <person name="Stursova M."/>
            <person name="Spatafora J.W."/>
            <person name="Tedersoo L."/>
            <person name="Vaario L.M."/>
            <person name="Yamada A."/>
            <person name="Yan M."/>
            <person name="Wang P."/>
            <person name="Xu J."/>
            <person name="Bruns T."/>
            <person name="Baldrian P."/>
            <person name="Vilgalys R."/>
            <person name="Dunand C."/>
            <person name="Henrissat B."/>
            <person name="Grigoriev I.V."/>
            <person name="Hibbett D."/>
            <person name="Nagy L.G."/>
            <person name="Martin F.M."/>
        </authorList>
    </citation>
    <scope>NUCLEOTIDE SEQUENCE</scope>
    <source>
        <strain evidence="2">BED1</strain>
    </source>
</reference>
<feature type="compositionally biased region" description="Basic residues" evidence="1">
    <location>
        <begin position="78"/>
        <end position="87"/>
    </location>
</feature>
<evidence type="ECO:0000256" key="1">
    <source>
        <dbReference type="SAM" id="MobiDB-lite"/>
    </source>
</evidence>
<reference evidence="2" key="1">
    <citation type="submission" date="2019-10" db="EMBL/GenBank/DDBJ databases">
        <authorList>
            <consortium name="DOE Joint Genome Institute"/>
            <person name="Kuo A."/>
            <person name="Miyauchi S."/>
            <person name="Kiss E."/>
            <person name="Drula E."/>
            <person name="Kohler A."/>
            <person name="Sanchez-Garcia M."/>
            <person name="Andreopoulos B."/>
            <person name="Barry K.W."/>
            <person name="Bonito G."/>
            <person name="Buee M."/>
            <person name="Carver A."/>
            <person name="Chen C."/>
            <person name="Cichocki N."/>
            <person name="Clum A."/>
            <person name="Culley D."/>
            <person name="Crous P.W."/>
            <person name="Fauchery L."/>
            <person name="Girlanda M."/>
            <person name="Hayes R."/>
            <person name="Keri Z."/>
            <person name="LaButti K."/>
            <person name="Lipzen A."/>
            <person name="Lombard V."/>
            <person name="Magnuson J."/>
            <person name="Maillard F."/>
            <person name="Morin E."/>
            <person name="Murat C."/>
            <person name="Nolan M."/>
            <person name="Ohm R."/>
            <person name="Pangilinan J."/>
            <person name="Pereira M."/>
            <person name="Perotto S."/>
            <person name="Peter M."/>
            <person name="Riley R."/>
            <person name="Sitrit Y."/>
            <person name="Stielow B."/>
            <person name="Szollosi G."/>
            <person name="Zifcakova L."/>
            <person name="Stursova M."/>
            <person name="Spatafora J.W."/>
            <person name="Tedersoo L."/>
            <person name="Vaario L.-M."/>
            <person name="Yamada A."/>
            <person name="Yan M."/>
            <person name="Wang P."/>
            <person name="Xu J."/>
            <person name="Bruns T."/>
            <person name="Baldrian P."/>
            <person name="Vilgalys R."/>
            <person name="Henrissat B."/>
            <person name="Grigoriev I.V."/>
            <person name="Hibbett D."/>
            <person name="Nagy L.G."/>
            <person name="Martin F.M."/>
        </authorList>
    </citation>
    <scope>NUCLEOTIDE SEQUENCE</scope>
    <source>
        <strain evidence="2">BED1</strain>
    </source>
</reference>
<dbReference type="Proteomes" id="UP001194468">
    <property type="component" value="Unassembled WGS sequence"/>
</dbReference>
<feature type="region of interest" description="Disordered" evidence="1">
    <location>
        <begin position="408"/>
        <end position="428"/>
    </location>
</feature>
<protein>
    <submittedName>
        <fullName evidence="2">Uncharacterized protein</fullName>
    </submittedName>
</protein>
<feature type="compositionally biased region" description="Low complexity" evidence="1">
    <location>
        <begin position="99"/>
        <end position="110"/>
    </location>
</feature>
<accession>A0AAD4BWW7</accession>
<evidence type="ECO:0000313" key="4">
    <source>
        <dbReference type="Proteomes" id="UP001194468"/>
    </source>
</evidence>
<dbReference type="AlphaFoldDB" id="A0AAD4BWW7"/>